<evidence type="ECO:0000313" key="3">
    <source>
        <dbReference type="EMBL" id="GIF94459.1"/>
    </source>
</evidence>
<dbReference type="RefSeq" id="WP_191843422.1">
    <property type="nucleotide sequence ID" value="NZ_BAAALB010000042.1"/>
</dbReference>
<dbReference type="SUPFAM" id="SSF52402">
    <property type="entry name" value="Adenine nucleotide alpha hydrolases-like"/>
    <property type="match status" value="2"/>
</dbReference>
<dbReference type="PANTHER" id="PTHR46268">
    <property type="entry name" value="STRESS RESPONSE PROTEIN NHAX"/>
    <property type="match status" value="1"/>
</dbReference>
<keyword evidence="4" id="KW-1185">Reference proteome</keyword>
<dbReference type="Gene3D" id="3.40.50.620">
    <property type="entry name" value="HUPs"/>
    <property type="match status" value="2"/>
</dbReference>
<proteinExistence type="inferred from homology"/>
<protein>
    <submittedName>
        <fullName evidence="3">Universal stress protein</fullName>
    </submittedName>
</protein>
<name>A0A8J3KEH4_9ACTN</name>
<evidence type="ECO:0000259" key="2">
    <source>
        <dbReference type="Pfam" id="PF00582"/>
    </source>
</evidence>
<dbReference type="Proteomes" id="UP000619293">
    <property type="component" value="Unassembled WGS sequence"/>
</dbReference>
<sequence>MIATHPVIAGFDSSPSSLDAASFAADLALRRQAPLHLVYGYLSPLYGYGVAGIVGRYFDESAIRESIDRSLTDAVETLRRRFPELGEVVARQVVGGPAQVLIEQSRTAAVTVVGSRGVGGFAELLVGSVSSQVAAHAHGPVIVVRPPVPDHRIGPGFEQPPPAVKPAGPVVVGVDGSAASQAALAFAADEALSRDVPLVAVHVYGPQLWLHADPHSATGHAAEDRARRLLADAAAASSTARPQLNLQTRLVHSLNTEHSMIEISRGATMIVVGCRGRGGFAGMLLGSVSRALVHHAHCPVVVIHPSEL</sequence>
<reference evidence="3 4" key="1">
    <citation type="submission" date="2021-01" db="EMBL/GenBank/DDBJ databases">
        <title>Whole genome shotgun sequence of Catellatospora chokoriensis NBRC 107358.</title>
        <authorList>
            <person name="Komaki H."/>
            <person name="Tamura T."/>
        </authorList>
    </citation>
    <scope>NUCLEOTIDE SEQUENCE [LARGE SCALE GENOMIC DNA]</scope>
    <source>
        <strain evidence="3 4">NBRC 107358</strain>
    </source>
</reference>
<dbReference type="Pfam" id="PF00582">
    <property type="entry name" value="Usp"/>
    <property type="match status" value="2"/>
</dbReference>
<dbReference type="AlphaFoldDB" id="A0A8J3KEH4"/>
<dbReference type="InterPro" id="IPR006015">
    <property type="entry name" value="Universal_stress_UspA"/>
</dbReference>
<dbReference type="InterPro" id="IPR014729">
    <property type="entry name" value="Rossmann-like_a/b/a_fold"/>
</dbReference>
<organism evidence="3 4">
    <name type="scientific">Catellatospora chokoriensis</name>
    <dbReference type="NCBI Taxonomy" id="310353"/>
    <lineage>
        <taxon>Bacteria</taxon>
        <taxon>Bacillati</taxon>
        <taxon>Actinomycetota</taxon>
        <taxon>Actinomycetes</taxon>
        <taxon>Micromonosporales</taxon>
        <taxon>Micromonosporaceae</taxon>
        <taxon>Catellatospora</taxon>
    </lineage>
</organism>
<comment type="similarity">
    <text evidence="1">Belongs to the universal stress protein A family.</text>
</comment>
<evidence type="ECO:0000256" key="1">
    <source>
        <dbReference type="ARBA" id="ARBA00008791"/>
    </source>
</evidence>
<evidence type="ECO:0000313" key="4">
    <source>
        <dbReference type="Proteomes" id="UP000619293"/>
    </source>
</evidence>
<feature type="domain" description="UspA" evidence="2">
    <location>
        <begin position="6"/>
        <end position="145"/>
    </location>
</feature>
<dbReference type="PRINTS" id="PR01438">
    <property type="entry name" value="UNVRSLSTRESS"/>
</dbReference>
<feature type="domain" description="UspA" evidence="2">
    <location>
        <begin position="169"/>
        <end position="304"/>
    </location>
</feature>
<comment type="caution">
    <text evidence="3">The sequence shown here is derived from an EMBL/GenBank/DDBJ whole genome shotgun (WGS) entry which is preliminary data.</text>
</comment>
<dbReference type="InterPro" id="IPR006016">
    <property type="entry name" value="UspA"/>
</dbReference>
<accession>A0A8J3KEH4</accession>
<dbReference type="EMBL" id="BONG01000098">
    <property type="protein sequence ID" value="GIF94459.1"/>
    <property type="molecule type" value="Genomic_DNA"/>
</dbReference>
<dbReference type="PANTHER" id="PTHR46268:SF6">
    <property type="entry name" value="UNIVERSAL STRESS PROTEIN UP12"/>
    <property type="match status" value="1"/>
</dbReference>
<gene>
    <name evidence="3" type="ORF">Cch02nite_79030</name>
</gene>